<comment type="caution">
    <text evidence="2">The sequence shown here is derived from an EMBL/GenBank/DDBJ whole genome shotgun (WGS) entry which is preliminary data.</text>
</comment>
<name>A0A699HGS9_TANCI</name>
<sequence length="588" mass="66525">MPSFYEFTCYGCGGSSDTPLCYLCTYEQCENILIDGTCSKCNSGDGNSFVYDPTPKSFNEVQIIFNTPPQPHYNIYLCHICESNSHYGYECSQRVPFVYEPEPCYNQSFGDNAYPHDSPGVTPLIDHHCCYKCGDSLDVFFFHQCTCEFCGNGAHYGYNCPSHVPFIKTLPSFPEQYLCCENCGGPHETFQCQPMNYYESNPCYDSNYSGFDQIKPLQYSVNQPLNIQNELNNHELFINELIQQKLQKEKKCSTFFGYCNHTRLTNCGPEESLRMRDEHLDTIPEKESDEFIKSSVENLVPSPSESEDECECDVPACDDFTTFSNLLFDADDDFSSSDYKSFSDEDIPKEIYSNHLFDEEIISIKIDLHHFNAESDLIGSLLNQDSSIISSSKIDSLLDEFTDELILLKSIPLGIDEADCDPEEEICLIEKLLYDNSSPRPLEEFISENSDAAIESFSPSPILVEDNYSLMEEIDLTLTPDDSMPPIIKNDDYESEGDILEVLLSNDSLSLPENESFHFDIPSSLCPPAKPPDDDEIEPNSGILTIKVVGDISEHYVLMHNLLPTQPTHASNQEKSPHLLSHRGLKSF</sequence>
<gene>
    <name evidence="2" type="ORF">Tci_399258</name>
</gene>
<proteinExistence type="predicted"/>
<evidence type="ECO:0000256" key="1">
    <source>
        <dbReference type="SAM" id="MobiDB-lite"/>
    </source>
</evidence>
<accession>A0A699HGS9</accession>
<dbReference type="AlphaFoldDB" id="A0A699HGS9"/>
<evidence type="ECO:0000313" key="2">
    <source>
        <dbReference type="EMBL" id="GEY27284.1"/>
    </source>
</evidence>
<dbReference type="EMBL" id="BKCJ010165069">
    <property type="protein sequence ID" value="GEY27284.1"/>
    <property type="molecule type" value="Genomic_DNA"/>
</dbReference>
<feature type="region of interest" description="Disordered" evidence="1">
    <location>
        <begin position="567"/>
        <end position="588"/>
    </location>
</feature>
<protein>
    <recommendedName>
        <fullName evidence="3">Pre-mRNA splicing Prp18-interacting factor</fullName>
    </recommendedName>
</protein>
<reference evidence="2" key="1">
    <citation type="journal article" date="2019" name="Sci. Rep.">
        <title>Draft genome of Tanacetum cinerariifolium, the natural source of mosquito coil.</title>
        <authorList>
            <person name="Yamashiro T."/>
            <person name="Shiraishi A."/>
            <person name="Satake H."/>
            <person name="Nakayama K."/>
        </authorList>
    </citation>
    <scope>NUCLEOTIDE SEQUENCE</scope>
</reference>
<evidence type="ECO:0008006" key="3">
    <source>
        <dbReference type="Google" id="ProtNLM"/>
    </source>
</evidence>
<organism evidence="2">
    <name type="scientific">Tanacetum cinerariifolium</name>
    <name type="common">Dalmatian daisy</name>
    <name type="synonym">Chrysanthemum cinerariifolium</name>
    <dbReference type="NCBI Taxonomy" id="118510"/>
    <lineage>
        <taxon>Eukaryota</taxon>
        <taxon>Viridiplantae</taxon>
        <taxon>Streptophyta</taxon>
        <taxon>Embryophyta</taxon>
        <taxon>Tracheophyta</taxon>
        <taxon>Spermatophyta</taxon>
        <taxon>Magnoliopsida</taxon>
        <taxon>eudicotyledons</taxon>
        <taxon>Gunneridae</taxon>
        <taxon>Pentapetalae</taxon>
        <taxon>asterids</taxon>
        <taxon>campanulids</taxon>
        <taxon>Asterales</taxon>
        <taxon>Asteraceae</taxon>
        <taxon>Asteroideae</taxon>
        <taxon>Anthemideae</taxon>
        <taxon>Anthemidinae</taxon>
        <taxon>Tanacetum</taxon>
    </lineage>
</organism>